<evidence type="ECO:0000256" key="1">
    <source>
        <dbReference type="ARBA" id="ARBA00000085"/>
    </source>
</evidence>
<dbReference type="InterPro" id="IPR036097">
    <property type="entry name" value="HisK_dim/P_sf"/>
</dbReference>
<evidence type="ECO:0000256" key="2">
    <source>
        <dbReference type="ARBA" id="ARBA00012438"/>
    </source>
</evidence>
<protein>
    <recommendedName>
        <fullName evidence="2">histidine kinase</fullName>
        <ecNumber evidence="2">2.7.13.3</ecNumber>
    </recommendedName>
</protein>
<dbReference type="InterPro" id="IPR003661">
    <property type="entry name" value="HisK_dim/P_dom"/>
</dbReference>
<reference evidence="3 4" key="1">
    <citation type="submission" date="2020-10" db="EMBL/GenBank/DDBJ databases">
        <title>Complete genome sequence of Paludibaculum fermentans P105T, a facultatively anaerobic acidobacterium capable of dissimilatory Fe(III) reduction.</title>
        <authorList>
            <person name="Dedysh S.N."/>
            <person name="Beletsky A.V."/>
            <person name="Kulichevskaya I.S."/>
            <person name="Mardanov A.V."/>
            <person name="Ravin N.V."/>
        </authorList>
    </citation>
    <scope>NUCLEOTIDE SEQUENCE [LARGE SCALE GENOMIC DNA]</scope>
    <source>
        <strain evidence="3 4">P105</strain>
    </source>
</reference>
<proteinExistence type="predicted"/>
<dbReference type="GO" id="GO:0000155">
    <property type="term" value="F:phosphorelay sensor kinase activity"/>
    <property type="evidence" value="ECO:0007669"/>
    <property type="project" value="InterPro"/>
</dbReference>
<organism evidence="3 4">
    <name type="scientific">Paludibaculum fermentans</name>
    <dbReference type="NCBI Taxonomy" id="1473598"/>
    <lineage>
        <taxon>Bacteria</taxon>
        <taxon>Pseudomonadati</taxon>
        <taxon>Acidobacteriota</taxon>
        <taxon>Terriglobia</taxon>
        <taxon>Bryobacterales</taxon>
        <taxon>Bryobacteraceae</taxon>
        <taxon>Paludibaculum</taxon>
    </lineage>
</organism>
<dbReference type="Gene3D" id="1.10.287.130">
    <property type="match status" value="1"/>
</dbReference>
<sequence>MASGVDRSLTVHEDQEQMLRHLAHELRQPLSGIESIAYYLDMVLAAESPQIQLQCERLRRMVQHAHWLIEDAALALRLQGTELAPVCLQDHLIRIGTEMALHEERNLEICLAEPLTRALMPAELTHAFCQHLLAFFRGVAQARDPIRVNIENEAGFVRLDIQAEVEAELDDLLRAIDPPPPGSGVRRIVTYCSGQLQAMAEGQMLALSVHFPSVE</sequence>
<dbReference type="Proteomes" id="UP000593892">
    <property type="component" value="Chromosome"/>
</dbReference>
<keyword evidence="3" id="KW-0418">Kinase</keyword>
<dbReference type="RefSeq" id="WP_194448600.1">
    <property type="nucleotide sequence ID" value="NZ_CP063849.1"/>
</dbReference>
<keyword evidence="3" id="KW-0808">Transferase</keyword>
<dbReference type="KEGG" id="pfer:IRI77_29780"/>
<evidence type="ECO:0000313" key="3">
    <source>
        <dbReference type="EMBL" id="QOY86931.1"/>
    </source>
</evidence>
<evidence type="ECO:0000313" key="4">
    <source>
        <dbReference type="Proteomes" id="UP000593892"/>
    </source>
</evidence>
<dbReference type="AlphaFoldDB" id="A0A7S7SJY8"/>
<dbReference type="SUPFAM" id="SSF47384">
    <property type="entry name" value="Homodimeric domain of signal transducing histidine kinase"/>
    <property type="match status" value="1"/>
</dbReference>
<dbReference type="EMBL" id="CP063849">
    <property type="protein sequence ID" value="QOY86931.1"/>
    <property type="molecule type" value="Genomic_DNA"/>
</dbReference>
<comment type="catalytic activity">
    <reaction evidence="1">
        <text>ATP + protein L-histidine = ADP + protein N-phospho-L-histidine.</text>
        <dbReference type="EC" id="2.7.13.3"/>
    </reaction>
</comment>
<gene>
    <name evidence="3" type="ORF">IRI77_29780</name>
</gene>
<accession>A0A7S7SJY8</accession>
<keyword evidence="4" id="KW-1185">Reference proteome</keyword>
<name>A0A7S7SJY8_PALFE</name>
<dbReference type="EC" id="2.7.13.3" evidence="2"/>
<dbReference type="CDD" id="cd00082">
    <property type="entry name" value="HisKA"/>
    <property type="match status" value="1"/>
</dbReference>